<comment type="caution">
    <text evidence="3">The sequence shown here is derived from an EMBL/GenBank/DDBJ whole genome shotgun (WGS) entry which is preliminary data.</text>
</comment>
<evidence type="ECO:0000313" key="4">
    <source>
        <dbReference type="Proteomes" id="UP000706039"/>
    </source>
</evidence>
<organism evidence="3 4">
    <name type="scientific">Sphingomonas colocasiae</name>
    <dbReference type="NCBI Taxonomy" id="1848973"/>
    <lineage>
        <taxon>Bacteria</taxon>
        <taxon>Pseudomonadati</taxon>
        <taxon>Pseudomonadota</taxon>
        <taxon>Alphaproteobacteria</taxon>
        <taxon>Sphingomonadales</taxon>
        <taxon>Sphingomonadaceae</taxon>
        <taxon>Sphingomonas</taxon>
    </lineage>
</organism>
<accession>A0ABS7PTB6</accession>
<dbReference type="InterPro" id="IPR011990">
    <property type="entry name" value="TPR-like_helical_dom_sf"/>
</dbReference>
<gene>
    <name evidence="3" type="ORF">K7G82_19955</name>
</gene>
<feature type="chain" id="PRO_5045758047" description="YbgF trimerisation domain-containing protein" evidence="2">
    <location>
        <begin position="18"/>
        <end position="311"/>
    </location>
</feature>
<reference evidence="3 4" key="1">
    <citation type="submission" date="2021-08" db="EMBL/GenBank/DDBJ databases">
        <authorList>
            <person name="Tuo L."/>
        </authorList>
    </citation>
    <scope>NUCLEOTIDE SEQUENCE [LARGE SCALE GENOMIC DNA]</scope>
    <source>
        <strain evidence="3 4">JCM 31229</strain>
    </source>
</reference>
<sequence length="311" mass="33341">MIVAVLLAGAAAAPLQAQSQSNTLAPRVEKLEKEMRAVQRKVFPGGSGQFLEPEIAPNAQPATPSGTPASSPVIDLTARVSALEAQLQTLTGQSEQNAFKLRQLDEAFVRFRGETETRLKALEGAGVPVSPAPAQGTGQPPSTSLPMKPVTPPAAGKPTTAPPKLTADRQAALEAVAKPDTGDAGEDAYLYGFRLWEAKFYPQAQAQLKATVDKYPKHKRWSFAQNLLGRAYLDDGKPALASVAFYDNYQKQPRGERAPDSLYYLGVALTRLKKPADACKVFDEFNDVYGETASASLKAQVVKGRTDAKCK</sequence>
<feature type="region of interest" description="Disordered" evidence="1">
    <location>
        <begin position="46"/>
        <end position="71"/>
    </location>
</feature>
<evidence type="ECO:0000256" key="1">
    <source>
        <dbReference type="SAM" id="MobiDB-lite"/>
    </source>
</evidence>
<keyword evidence="2" id="KW-0732">Signal</keyword>
<dbReference type="Gene3D" id="1.25.40.10">
    <property type="entry name" value="Tetratricopeptide repeat domain"/>
    <property type="match status" value="1"/>
</dbReference>
<protein>
    <recommendedName>
        <fullName evidence="5">YbgF trimerisation domain-containing protein</fullName>
    </recommendedName>
</protein>
<feature type="region of interest" description="Disordered" evidence="1">
    <location>
        <begin position="124"/>
        <end position="164"/>
    </location>
</feature>
<feature type="signal peptide" evidence="2">
    <location>
        <begin position="1"/>
        <end position="17"/>
    </location>
</feature>
<dbReference type="Proteomes" id="UP000706039">
    <property type="component" value="Unassembled WGS sequence"/>
</dbReference>
<evidence type="ECO:0000256" key="2">
    <source>
        <dbReference type="SAM" id="SignalP"/>
    </source>
</evidence>
<feature type="compositionally biased region" description="Polar residues" evidence="1">
    <location>
        <begin position="136"/>
        <end position="145"/>
    </location>
</feature>
<evidence type="ECO:0000313" key="3">
    <source>
        <dbReference type="EMBL" id="MBY8824590.1"/>
    </source>
</evidence>
<name>A0ABS7PTB6_9SPHN</name>
<feature type="compositionally biased region" description="Low complexity" evidence="1">
    <location>
        <begin position="61"/>
        <end position="71"/>
    </location>
</feature>
<feature type="compositionally biased region" description="Low complexity" evidence="1">
    <location>
        <begin position="153"/>
        <end position="164"/>
    </location>
</feature>
<evidence type="ECO:0008006" key="5">
    <source>
        <dbReference type="Google" id="ProtNLM"/>
    </source>
</evidence>
<keyword evidence="4" id="KW-1185">Reference proteome</keyword>
<dbReference type="EMBL" id="JAINVV010000009">
    <property type="protein sequence ID" value="MBY8824590.1"/>
    <property type="molecule type" value="Genomic_DNA"/>
</dbReference>
<dbReference type="SUPFAM" id="SSF48452">
    <property type="entry name" value="TPR-like"/>
    <property type="match status" value="1"/>
</dbReference>
<proteinExistence type="predicted"/>